<feature type="region of interest" description="Disordered" evidence="2">
    <location>
        <begin position="537"/>
        <end position="564"/>
    </location>
</feature>
<evidence type="ECO:0000256" key="2">
    <source>
        <dbReference type="SAM" id="MobiDB-lite"/>
    </source>
</evidence>
<dbReference type="GO" id="GO:0000160">
    <property type="term" value="P:phosphorelay signal transduction system"/>
    <property type="evidence" value="ECO:0007669"/>
    <property type="project" value="InterPro"/>
</dbReference>
<reference evidence="4" key="2">
    <citation type="submission" date="2020-09" db="EMBL/GenBank/DDBJ databases">
        <authorList>
            <person name="Sun Q."/>
            <person name="Kim S."/>
        </authorList>
    </citation>
    <scope>NUCLEOTIDE SEQUENCE</scope>
    <source>
        <strain evidence="4">KCTC 22164</strain>
    </source>
</reference>
<feature type="modified residue" description="4-aspartylphosphate" evidence="1">
    <location>
        <position position="54"/>
    </location>
</feature>
<dbReference type="Pfam" id="PF14559">
    <property type="entry name" value="TPR_19"/>
    <property type="match status" value="1"/>
</dbReference>
<evidence type="ECO:0000256" key="1">
    <source>
        <dbReference type="PROSITE-ProRule" id="PRU00169"/>
    </source>
</evidence>
<dbReference type="EMBL" id="BMXP01000005">
    <property type="protein sequence ID" value="GGW88250.1"/>
    <property type="molecule type" value="Genomic_DNA"/>
</dbReference>
<keyword evidence="1" id="KW-0597">Phosphoprotein</keyword>
<dbReference type="SUPFAM" id="SSF48452">
    <property type="entry name" value="TPR-like"/>
    <property type="match status" value="1"/>
</dbReference>
<protein>
    <recommendedName>
        <fullName evidence="3">Response regulatory domain-containing protein</fullName>
    </recommendedName>
</protein>
<dbReference type="InterPro" id="IPR001789">
    <property type="entry name" value="Sig_transdc_resp-reg_receiver"/>
</dbReference>
<gene>
    <name evidence="4" type="ORF">GCM10007391_22620</name>
</gene>
<sequence length="564" mass="64066">MQYRLAIVEDNANARNTLRSHLLPLGIYEVSSFATGNELRAALRKQHFELILMDYHLGQGRTGTEWIIQLRQSGLLKPSTGLIFITSDRLPQTIGRIIDVHPDILIIKPYTIASLTRHLEHYMTYRGFVANVLRLLDKNDLSAALRMMTRLSKDEVPARLKSDVLKLHARLLLEAGDIDNAAKMYDSVLMRSEKVLWAQWGKIKCQHAAGQWPQCRDTLTALLGNELARERAFEWLASMSFEQQAYNQTEQYLDNIKFSELSLPATRMKTIAYQLQDRTLEAIELLQKKRAMHRSAKDRFNEFTFELAEFYLHIAEQSPSSNRQESLTQARRLLGIAGRSQSDPQTTQKRDYLLAFSAVLDNDQDKLSHLLETVLNSAHLERAETPTLVIAAKVHHAAGDQSKARDLMHLAQQKNSNSMNISEQVLNYQAISVSGKKLGLAKDQAMVLNEEGTRLFVDKHYVQAMQRFYDAFDLSDHTAAFGLNLLHCMIESGSPQYRQYSIRQLLDTIPHLPMSDSNRARLTQLTTTVNHHASVLLPPEASDETTPETSMKDDQRVSQDASAN</sequence>
<dbReference type="InterPro" id="IPR011006">
    <property type="entry name" value="CheY-like_superfamily"/>
</dbReference>
<evidence type="ECO:0000313" key="5">
    <source>
        <dbReference type="Proteomes" id="UP000631300"/>
    </source>
</evidence>
<dbReference type="InterPro" id="IPR011990">
    <property type="entry name" value="TPR-like_helical_dom_sf"/>
</dbReference>
<dbReference type="PROSITE" id="PS50110">
    <property type="entry name" value="RESPONSE_REGULATORY"/>
    <property type="match status" value="1"/>
</dbReference>
<keyword evidence="5" id="KW-1185">Reference proteome</keyword>
<dbReference type="SUPFAM" id="SSF52172">
    <property type="entry name" value="CheY-like"/>
    <property type="match status" value="1"/>
</dbReference>
<comment type="caution">
    <text evidence="4">The sequence shown here is derived from an EMBL/GenBank/DDBJ whole genome shotgun (WGS) entry which is preliminary data.</text>
</comment>
<evidence type="ECO:0000259" key="3">
    <source>
        <dbReference type="PROSITE" id="PS50110"/>
    </source>
</evidence>
<dbReference type="Gene3D" id="3.40.50.2300">
    <property type="match status" value="1"/>
</dbReference>
<accession>A0A918MZ87</accession>
<name>A0A918MZ87_9ALTE</name>
<dbReference type="Pfam" id="PF00072">
    <property type="entry name" value="Response_reg"/>
    <property type="match status" value="1"/>
</dbReference>
<reference evidence="4" key="1">
    <citation type="journal article" date="2014" name="Int. J. Syst. Evol. Microbiol.">
        <title>Complete genome sequence of Corynebacterium casei LMG S-19264T (=DSM 44701T), isolated from a smear-ripened cheese.</title>
        <authorList>
            <consortium name="US DOE Joint Genome Institute (JGI-PGF)"/>
            <person name="Walter F."/>
            <person name="Albersmeier A."/>
            <person name="Kalinowski J."/>
            <person name="Ruckert C."/>
        </authorList>
    </citation>
    <scope>NUCLEOTIDE SEQUENCE</scope>
    <source>
        <strain evidence="4">KCTC 22164</strain>
    </source>
</reference>
<dbReference type="RefSeq" id="WP_189406548.1">
    <property type="nucleotide sequence ID" value="NZ_BMXP01000005.1"/>
</dbReference>
<dbReference type="AlphaFoldDB" id="A0A918MZ87"/>
<organism evidence="4 5">
    <name type="scientific">Alteromonas halophila</name>
    <dbReference type="NCBI Taxonomy" id="516698"/>
    <lineage>
        <taxon>Bacteria</taxon>
        <taxon>Pseudomonadati</taxon>
        <taxon>Pseudomonadota</taxon>
        <taxon>Gammaproteobacteria</taxon>
        <taxon>Alteromonadales</taxon>
        <taxon>Alteromonadaceae</taxon>
        <taxon>Alteromonas/Salinimonas group</taxon>
        <taxon>Alteromonas</taxon>
    </lineage>
</organism>
<evidence type="ECO:0000313" key="4">
    <source>
        <dbReference type="EMBL" id="GGW88250.1"/>
    </source>
</evidence>
<proteinExistence type="predicted"/>
<dbReference type="Gene3D" id="1.25.40.10">
    <property type="entry name" value="Tetratricopeptide repeat domain"/>
    <property type="match status" value="1"/>
</dbReference>
<dbReference type="SMART" id="SM00448">
    <property type="entry name" value="REC"/>
    <property type="match status" value="1"/>
</dbReference>
<feature type="domain" description="Response regulatory" evidence="3">
    <location>
        <begin position="4"/>
        <end position="123"/>
    </location>
</feature>
<dbReference type="Proteomes" id="UP000631300">
    <property type="component" value="Unassembled WGS sequence"/>
</dbReference>